<dbReference type="Pfam" id="PF07685">
    <property type="entry name" value="GATase_3"/>
    <property type="match status" value="1"/>
</dbReference>
<evidence type="ECO:0000259" key="9">
    <source>
        <dbReference type="Pfam" id="PF07685"/>
    </source>
</evidence>
<keyword evidence="4 7" id="KW-0067">ATP-binding</keyword>
<dbReference type="SUPFAM" id="SSF52540">
    <property type="entry name" value="P-loop containing nucleoside triphosphate hydrolases"/>
    <property type="match status" value="1"/>
</dbReference>
<feature type="active site" description="Nucleophile" evidence="7">
    <location>
        <position position="334"/>
    </location>
</feature>
<dbReference type="PANTHER" id="PTHR43873">
    <property type="entry name" value="COBYRINATE A,C-DIAMIDE SYNTHASE"/>
    <property type="match status" value="1"/>
</dbReference>
<evidence type="ECO:0000256" key="2">
    <source>
        <dbReference type="ARBA" id="ARBA00022598"/>
    </source>
</evidence>
<reference evidence="10" key="1">
    <citation type="submission" date="2020-08" db="EMBL/GenBank/DDBJ databases">
        <title>Genome public.</title>
        <authorList>
            <person name="Liu C."/>
            <person name="Sun Q."/>
        </authorList>
    </citation>
    <scope>NUCLEOTIDE SEQUENCE</scope>
    <source>
        <strain evidence="10">BX12</strain>
    </source>
</reference>
<evidence type="ECO:0000256" key="7">
    <source>
        <dbReference type="HAMAP-Rule" id="MF_00027"/>
    </source>
</evidence>
<dbReference type="GO" id="GO:0005524">
    <property type="term" value="F:ATP binding"/>
    <property type="evidence" value="ECO:0007669"/>
    <property type="project" value="UniProtKB-UniRule"/>
</dbReference>
<comment type="catalytic activity">
    <reaction evidence="7">
        <text>cob(II)yrinate + 2 L-glutamine + 2 ATP + 2 H2O = cob(II)yrinate a,c diamide + 2 L-glutamate + 2 ADP + 2 phosphate + 2 H(+)</text>
        <dbReference type="Rhea" id="RHEA:26289"/>
        <dbReference type="ChEBI" id="CHEBI:15377"/>
        <dbReference type="ChEBI" id="CHEBI:15378"/>
        <dbReference type="ChEBI" id="CHEBI:29985"/>
        <dbReference type="ChEBI" id="CHEBI:30616"/>
        <dbReference type="ChEBI" id="CHEBI:43474"/>
        <dbReference type="ChEBI" id="CHEBI:58359"/>
        <dbReference type="ChEBI" id="CHEBI:58537"/>
        <dbReference type="ChEBI" id="CHEBI:58894"/>
        <dbReference type="ChEBI" id="CHEBI:456216"/>
        <dbReference type="EC" id="6.3.5.11"/>
    </reaction>
</comment>
<accession>A0A923NJU9</accession>
<comment type="caution">
    <text evidence="10">The sequence shown here is derived from an EMBL/GenBank/DDBJ whole genome shotgun (WGS) entry which is preliminary data.</text>
</comment>
<feature type="domain" description="CobB/CobQ-like glutamine amidotransferase" evidence="9">
    <location>
        <begin position="251"/>
        <end position="439"/>
    </location>
</feature>
<dbReference type="InterPro" id="IPR027417">
    <property type="entry name" value="P-loop_NTPase"/>
</dbReference>
<dbReference type="Gene3D" id="3.40.50.880">
    <property type="match status" value="1"/>
</dbReference>
<dbReference type="RefSeq" id="WP_187301575.1">
    <property type="nucleotide sequence ID" value="NZ_JACRYT010000001.1"/>
</dbReference>
<dbReference type="NCBIfam" id="NF002204">
    <property type="entry name" value="PRK01077.1"/>
    <property type="match status" value="1"/>
</dbReference>
<gene>
    <name evidence="7" type="primary">cbiA</name>
    <name evidence="10" type="ORF">H9L42_00845</name>
</gene>
<dbReference type="GO" id="GO:0009236">
    <property type="term" value="P:cobalamin biosynthetic process"/>
    <property type="evidence" value="ECO:0007669"/>
    <property type="project" value="UniProtKB-UniRule"/>
</dbReference>
<keyword evidence="2 7" id="KW-0436">Ligase</keyword>
<comment type="miscellaneous">
    <text evidence="7">The a and c carboxylates of cobyrinate are activated for nucleophilic attack via formation of a phosphorylated intermediate by ATP. CbiA catalyzes first the amidation of the c-carboxylate, and then that of the a-carboxylate.</text>
</comment>
<sequence>MNKVRLPRLLIGASGSGCGKTTFTCGLLRALGDAGEKPVSFKCGPDYIDPMFHTEVLNVPSRNLDLFFAEENTVRYLMAKHGAQGSLAVVEGVMGYYDGLAGISAEASSWDLAGATGTPAVLLLDGRGKSVSLLAEIKGFLELEKKSHIQGVILNRISGMLYPELKTMIETKLPVRVYGYLPKMEDCSLESRHLGLVTAKEVRDLQAIIGRLANQIKKTVDLAGLMELAGSAEDLSFQNLELPAPLKESVQIGVAKDKAFCFYYQDNLDLLEELGAEIVPFSPLEDTRLPEGICGFMFGGGYPELYLAQLSENTTMRADIRRAVERGMPCFAECGGFMYLHETLKGRDGKAWPMAGVIGGESYPTDKLGRFGYITLTSQKETLLGPQGQGLKGHEFHYWDSTCPGNAFHAQKPLRKRGWECVVAEKNLFAGYPHLYFYSNLQAAKNFAQACLDYKKQQSCGKL</sequence>
<organism evidence="10 11">
    <name type="scientific">Zhenpiania hominis</name>
    <dbReference type="NCBI Taxonomy" id="2763644"/>
    <lineage>
        <taxon>Bacteria</taxon>
        <taxon>Bacillati</taxon>
        <taxon>Bacillota</taxon>
        <taxon>Clostridia</taxon>
        <taxon>Peptostreptococcales</taxon>
        <taxon>Anaerovoracaceae</taxon>
        <taxon>Zhenpiania</taxon>
    </lineage>
</organism>
<dbReference type="GO" id="GO:0042242">
    <property type="term" value="F:cobyrinic acid a,c-diamide synthase activity"/>
    <property type="evidence" value="ECO:0007669"/>
    <property type="project" value="UniProtKB-UniRule"/>
</dbReference>
<dbReference type="EC" id="6.3.5.11" evidence="7"/>
<dbReference type="HAMAP" id="MF_00027">
    <property type="entry name" value="CobB_CbiA"/>
    <property type="match status" value="1"/>
</dbReference>
<dbReference type="Proteomes" id="UP000602647">
    <property type="component" value="Unassembled WGS sequence"/>
</dbReference>
<evidence type="ECO:0000256" key="6">
    <source>
        <dbReference type="ARBA" id="ARBA00022962"/>
    </source>
</evidence>
<dbReference type="SUPFAM" id="SSF52317">
    <property type="entry name" value="Class I glutamine amidotransferase-like"/>
    <property type="match status" value="1"/>
</dbReference>
<evidence type="ECO:0000259" key="8">
    <source>
        <dbReference type="Pfam" id="PF01656"/>
    </source>
</evidence>
<comment type="function">
    <text evidence="7">Catalyzes the ATP-dependent amidation of the two carboxylate groups at positions a and c of cobyrinate, using either L-glutamine or ammonia as the nitrogen source.</text>
</comment>
<comment type="similarity">
    <text evidence="7">Belongs to the CobB/CbiA family.</text>
</comment>
<keyword evidence="6 7" id="KW-0315">Glutamine amidotransferase</keyword>
<dbReference type="EMBL" id="JACRYT010000001">
    <property type="protein sequence ID" value="MBC6678379.1"/>
    <property type="molecule type" value="Genomic_DNA"/>
</dbReference>
<dbReference type="PROSITE" id="PS51274">
    <property type="entry name" value="GATASE_COBBQ"/>
    <property type="match status" value="1"/>
</dbReference>
<dbReference type="InterPro" id="IPR004484">
    <property type="entry name" value="CbiA/CobB_synth"/>
</dbReference>
<evidence type="ECO:0000313" key="10">
    <source>
        <dbReference type="EMBL" id="MBC6678379.1"/>
    </source>
</evidence>
<feature type="domain" description="CobQ/CobB/MinD/ParA nucleotide binding" evidence="8">
    <location>
        <begin position="13"/>
        <end position="193"/>
    </location>
</feature>
<name>A0A923NJU9_9FIRM</name>
<dbReference type="InterPro" id="IPR011698">
    <property type="entry name" value="GATase_3"/>
</dbReference>
<keyword evidence="11" id="KW-1185">Reference proteome</keyword>
<comment type="pathway">
    <text evidence="7">Cofactor biosynthesis; adenosylcobalamin biosynthesis; cob(II)yrinate a,c-diamide from sirohydrochlorin (anaerobic route): step 10/10.</text>
</comment>
<evidence type="ECO:0000256" key="4">
    <source>
        <dbReference type="ARBA" id="ARBA00022840"/>
    </source>
</evidence>
<dbReference type="PANTHER" id="PTHR43873:SF1">
    <property type="entry name" value="COBYRINATE A,C-DIAMIDE SYNTHASE"/>
    <property type="match status" value="1"/>
</dbReference>
<dbReference type="InterPro" id="IPR029062">
    <property type="entry name" value="Class_I_gatase-like"/>
</dbReference>
<dbReference type="CDD" id="cd03130">
    <property type="entry name" value="GATase1_CobB"/>
    <property type="match status" value="1"/>
</dbReference>
<dbReference type="Gene3D" id="3.40.50.300">
    <property type="entry name" value="P-loop containing nucleotide triphosphate hydrolases"/>
    <property type="match status" value="1"/>
</dbReference>
<evidence type="ECO:0000256" key="5">
    <source>
        <dbReference type="ARBA" id="ARBA00022842"/>
    </source>
</evidence>
<evidence type="ECO:0000256" key="1">
    <source>
        <dbReference type="ARBA" id="ARBA00001946"/>
    </source>
</evidence>
<proteinExistence type="inferred from homology"/>
<feature type="site" description="Increases nucleophilicity of active site Cys" evidence="7">
    <location>
        <position position="434"/>
    </location>
</feature>
<dbReference type="Pfam" id="PF01656">
    <property type="entry name" value="CbiA"/>
    <property type="match status" value="1"/>
</dbReference>
<keyword evidence="5 7" id="KW-0460">Magnesium</keyword>
<protein>
    <recommendedName>
        <fullName evidence="7">Cobyrinate a,c-diamide synthase</fullName>
        <ecNumber evidence="7">6.3.5.11</ecNumber>
    </recommendedName>
    <alternativeName>
        <fullName evidence="7">Cobyrinic acid a,c-diamide synthetase</fullName>
    </alternativeName>
</protein>
<comment type="cofactor">
    <cofactor evidence="1 7">
        <name>Mg(2+)</name>
        <dbReference type="ChEBI" id="CHEBI:18420"/>
    </cofactor>
</comment>
<keyword evidence="3 7" id="KW-0547">Nucleotide-binding</keyword>
<comment type="domain">
    <text evidence="7">Comprises of two domains. The C-terminal domain contains the binding site for glutamine and catalyzes the hydrolysis of this substrate to glutamate and ammonia. The N-terminal domain is anticipated to bind ATP and cobyrinate and catalyzes the ultimate synthesis of the diamide product. The ammonia produced via the glutaminase domain is probably translocated to the adjacent domain via a molecular tunnel, where it reacts with an activated intermediate.</text>
</comment>
<keyword evidence="7" id="KW-0169">Cobalamin biosynthesis</keyword>
<dbReference type="InterPro" id="IPR002586">
    <property type="entry name" value="CobQ/CobB/MinD/ParA_Nub-bd_dom"/>
</dbReference>
<evidence type="ECO:0000313" key="11">
    <source>
        <dbReference type="Proteomes" id="UP000602647"/>
    </source>
</evidence>
<dbReference type="AlphaFoldDB" id="A0A923NJU9"/>
<evidence type="ECO:0000256" key="3">
    <source>
        <dbReference type="ARBA" id="ARBA00022741"/>
    </source>
</evidence>
<dbReference type="NCBIfam" id="TIGR00379">
    <property type="entry name" value="cobB"/>
    <property type="match status" value="1"/>
</dbReference>